<dbReference type="Proteomes" id="UP001269081">
    <property type="component" value="Unassembled WGS sequence"/>
</dbReference>
<proteinExistence type="predicted"/>
<gene>
    <name evidence="2" type="ORF">J2W48_000696</name>
</gene>
<comment type="caution">
    <text evidence="2">The sequence shown here is derived from an EMBL/GenBank/DDBJ whole genome shotgun (WGS) entry which is preliminary data.</text>
</comment>
<feature type="domain" description="Bacteriophage T5 Orf172 DNA-binding" evidence="1">
    <location>
        <begin position="285"/>
        <end position="379"/>
    </location>
</feature>
<dbReference type="InterPro" id="IPR018306">
    <property type="entry name" value="Phage_T5_Orf172_DNA-bd"/>
</dbReference>
<keyword evidence="3" id="KW-1185">Reference proteome</keyword>
<dbReference type="Pfam" id="PF13455">
    <property type="entry name" value="MUG113"/>
    <property type="match status" value="1"/>
</dbReference>
<name>A0ABU1Y5F1_9FLAO</name>
<protein>
    <recommendedName>
        <fullName evidence="1">Bacteriophage T5 Orf172 DNA-binding domain-containing protein</fullName>
    </recommendedName>
</protein>
<accession>A0ABU1Y5F1</accession>
<dbReference type="RefSeq" id="WP_310278109.1">
    <property type="nucleotide sequence ID" value="NZ_JAVDWQ010000002.1"/>
</dbReference>
<evidence type="ECO:0000313" key="3">
    <source>
        <dbReference type="Proteomes" id="UP001269081"/>
    </source>
</evidence>
<sequence>MAKSLDDIFNDDDFGLLESKGKQNFVRTDEDRLIDSFEEINLFFEKNKREPSTSSMSEYSLCSRLKEFKNNERKKSILKAFDRFNLLGDVELQIESIDDILNDDSLGLLDEVGDNSIFEFKYTPKGPSRANADYIAQRKSMSEREFKKYEIMFQEVHKDLKAGKRKLLDFSNAENNLIEGNFYLVDGILAYLEVSNAERTLMEIKTGDRMRIEGRTVTIFENGTVSNMLFRSLGKAIQKNGKIITNRDKDMDNQLQQNFGAVGEEDIQSGWIYILKSKSGNPEIKKIEHLYKIGFSKNPIKERIKNASNEATYLFADVEIIASYNCYSLNVKAFENLLHRFFAEACLNIDLYDKSGNRFIPREWFKVPLTVIDEVIELILNQNIVNYKYDFTMTKIILK</sequence>
<organism evidence="2 3">
    <name type="scientific">Flavobacterium piscis</name>
    <dbReference type="NCBI Taxonomy" id="1114874"/>
    <lineage>
        <taxon>Bacteria</taxon>
        <taxon>Pseudomonadati</taxon>
        <taxon>Bacteroidota</taxon>
        <taxon>Flavobacteriia</taxon>
        <taxon>Flavobacteriales</taxon>
        <taxon>Flavobacteriaceae</taxon>
        <taxon>Flavobacterium</taxon>
    </lineage>
</organism>
<dbReference type="EMBL" id="JAVDWQ010000002">
    <property type="protein sequence ID" value="MDR7208766.1"/>
    <property type="molecule type" value="Genomic_DNA"/>
</dbReference>
<reference evidence="2 3" key="1">
    <citation type="submission" date="2023-07" db="EMBL/GenBank/DDBJ databases">
        <title>Sorghum-associated microbial communities from plants grown in Nebraska, USA.</title>
        <authorList>
            <person name="Schachtman D."/>
        </authorList>
    </citation>
    <scope>NUCLEOTIDE SEQUENCE [LARGE SCALE GENOMIC DNA]</scope>
    <source>
        <strain evidence="2 3">4129</strain>
    </source>
</reference>
<dbReference type="SMART" id="SM00974">
    <property type="entry name" value="T5orf172"/>
    <property type="match status" value="1"/>
</dbReference>
<evidence type="ECO:0000313" key="2">
    <source>
        <dbReference type="EMBL" id="MDR7208766.1"/>
    </source>
</evidence>
<evidence type="ECO:0000259" key="1">
    <source>
        <dbReference type="SMART" id="SM00974"/>
    </source>
</evidence>